<evidence type="ECO:0000313" key="1">
    <source>
        <dbReference type="EMBL" id="MBW0468358.1"/>
    </source>
</evidence>
<proteinExistence type="predicted"/>
<organism evidence="1 2">
    <name type="scientific">Austropuccinia psidii MF-1</name>
    <dbReference type="NCBI Taxonomy" id="1389203"/>
    <lineage>
        <taxon>Eukaryota</taxon>
        <taxon>Fungi</taxon>
        <taxon>Dikarya</taxon>
        <taxon>Basidiomycota</taxon>
        <taxon>Pucciniomycotina</taxon>
        <taxon>Pucciniomycetes</taxon>
        <taxon>Pucciniales</taxon>
        <taxon>Sphaerophragmiaceae</taxon>
        <taxon>Austropuccinia</taxon>
    </lineage>
</organism>
<keyword evidence="2" id="KW-1185">Reference proteome</keyword>
<gene>
    <name evidence="1" type="ORF">O181_008073</name>
</gene>
<dbReference type="AlphaFoldDB" id="A0A9Q3BNP6"/>
<name>A0A9Q3BNP6_9BASI</name>
<comment type="caution">
    <text evidence="1">The sequence shown here is derived from an EMBL/GenBank/DDBJ whole genome shotgun (WGS) entry which is preliminary data.</text>
</comment>
<accession>A0A9Q3BNP6</accession>
<protein>
    <recommendedName>
        <fullName evidence="3">Integrase catalytic domain-containing protein</fullName>
    </recommendedName>
</protein>
<dbReference type="OrthoDB" id="4360000at2759"/>
<reference evidence="1" key="1">
    <citation type="submission" date="2021-03" db="EMBL/GenBank/DDBJ databases">
        <title>Draft genome sequence of rust myrtle Austropuccinia psidii MF-1, a brazilian biotype.</title>
        <authorList>
            <person name="Quecine M.C."/>
            <person name="Pachon D.M.R."/>
            <person name="Bonatelli M.L."/>
            <person name="Correr F.H."/>
            <person name="Franceschini L.M."/>
            <person name="Leite T.F."/>
            <person name="Margarido G.R.A."/>
            <person name="Almeida C.A."/>
            <person name="Ferrarezi J.A."/>
            <person name="Labate C.A."/>
        </authorList>
    </citation>
    <scope>NUCLEOTIDE SEQUENCE</scope>
    <source>
        <strain evidence="1">MF-1</strain>
    </source>
</reference>
<evidence type="ECO:0008006" key="3">
    <source>
        <dbReference type="Google" id="ProtNLM"/>
    </source>
</evidence>
<dbReference type="Proteomes" id="UP000765509">
    <property type="component" value="Unassembled WGS sequence"/>
</dbReference>
<evidence type="ECO:0000313" key="2">
    <source>
        <dbReference type="Proteomes" id="UP000765509"/>
    </source>
</evidence>
<dbReference type="EMBL" id="AVOT02001843">
    <property type="protein sequence ID" value="MBW0468358.1"/>
    <property type="molecule type" value="Genomic_DNA"/>
</dbReference>
<sequence>MEDILRIFCAYGIGYRDHEGYTHDWVTLLPAVQLAYNTSQHSTTGKTPSLVEKAEAKVYNKQRWDRSHIEPDFKEGEQVLVSTLSFNNLKGHKQIRDSSVGPFTIIELIGRNAVEGKLTEEFSRKHPVFPVGLVKLYFQTEEDNFASRKKTPPHQR</sequence>